<evidence type="ECO:0008006" key="4">
    <source>
        <dbReference type="Google" id="ProtNLM"/>
    </source>
</evidence>
<organism evidence="2 3">
    <name type="scientific">Paraburkholderia nemoris</name>
    <dbReference type="NCBI Taxonomy" id="2793076"/>
    <lineage>
        <taxon>Bacteria</taxon>
        <taxon>Pseudomonadati</taxon>
        <taxon>Pseudomonadota</taxon>
        <taxon>Betaproteobacteria</taxon>
        <taxon>Burkholderiales</taxon>
        <taxon>Burkholderiaceae</taxon>
        <taxon>Paraburkholderia</taxon>
    </lineage>
</organism>
<protein>
    <recommendedName>
        <fullName evidence="4">Antitoxin</fullName>
    </recommendedName>
</protein>
<dbReference type="Proteomes" id="UP000673821">
    <property type="component" value="Unassembled WGS sequence"/>
</dbReference>
<dbReference type="InterPro" id="IPR036165">
    <property type="entry name" value="YefM-like_sf"/>
</dbReference>
<accession>A0ABM8RAM0</accession>
<evidence type="ECO:0000256" key="1">
    <source>
        <dbReference type="ARBA" id="ARBA00009981"/>
    </source>
</evidence>
<keyword evidence="3" id="KW-1185">Reference proteome</keyword>
<comment type="caution">
    <text evidence="2">The sequence shown here is derived from an EMBL/GenBank/DDBJ whole genome shotgun (WGS) entry which is preliminary data.</text>
</comment>
<comment type="similarity">
    <text evidence="1">Belongs to the phD/YefM antitoxin family.</text>
</comment>
<reference evidence="2 3" key="1">
    <citation type="submission" date="2021-02" db="EMBL/GenBank/DDBJ databases">
        <authorList>
            <person name="Vanwijnsberghe S."/>
        </authorList>
    </citation>
    <scope>NUCLEOTIDE SEQUENCE [LARGE SCALE GENOMIC DNA]</scope>
    <source>
        <strain evidence="2 3">R-69776</strain>
    </source>
</reference>
<dbReference type="RefSeq" id="WP_054040517.1">
    <property type="nucleotide sequence ID" value="NZ_CAJNAW010000003.1"/>
</dbReference>
<proteinExistence type="inferred from homology"/>
<dbReference type="Gene3D" id="3.40.1620.10">
    <property type="entry name" value="YefM-like domain"/>
    <property type="match status" value="1"/>
</dbReference>
<dbReference type="EMBL" id="CAJNBH010000006">
    <property type="protein sequence ID" value="CAE6742148.1"/>
    <property type="molecule type" value="Genomic_DNA"/>
</dbReference>
<gene>
    <name evidence="2" type="ORF">R69776_02508</name>
</gene>
<sequence length="78" mass="8773">MQGNRVSKSEFKAKALELLQQVEASGESLIVTDHGKPALEVRPYRGVERSPLEVLRDSVMRYDNSTDPVVEGDWEEAK</sequence>
<dbReference type="SUPFAM" id="SSF143120">
    <property type="entry name" value="YefM-like"/>
    <property type="match status" value="1"/>
</dbReference>
<evidence type="ECO:0000313" key="3">
    <source>
        <dbReference type="Proteomes" id="UP000673821"/>
    </source>
</evidence>
<name>A0ABM8RAM0_9BURK</name>
<dbReference type="GeneID" id="97056802"/>
<evidence type="ECO:0000313" key="2">
    <source>
        <dbReference type="EMBL" id="CAE6742148.1"/>
    </source>
</evidence>
<dbReference type="NCBIfam" id="TIGR01552">
    <property type="entry name" value="phd_fam"/>
    <property type="match status" value="1"/>
</dbReference>